<keyword evidence="1" id="KW-0862">Zinc</keyword>
<evidence type="ECO:0000256" key="1">
    <source>
        <dbReference type="PROSITE-ProRule" id="PRU00042"/>
    </source>
</evidence>
<name>A0A5M3MSC0_CONPW</name>
<feature type="region of interest" description="Disordered" evidence="2">
    <location>
        <begin position="1"/>
        <end position="85"/>
    </location>
</feature>
<feature type="domain" description="C2H2-type" evidence="3">
    <location>
        <begin position="89"/>
        <end position="122"/>
    </location>
</feature>
<feature type="region of interest" description="Disordered" evidence="2">
    <location>
        <begin position="201"/>
        <end position="239"/>
    </location>
</feature>
<dbReference type="RefSeq" id="XP_007768873.1">
    <property type="nucleotide sequence ID" value="XM_007770683.1"/>
</dbReference>
<feature type="compositionally biased region" description="Acidic residues" evidence="2">
    <location>
        <begin position="209"/>
        <end position="239"/>
    </location>
</feature>
<organism evidence="4 5">
    <name type="scientific">Coniophora puteana (strain RWD-64-598)</name>
    <name type="common">Brown rot fungus</name>
    <dbReference type="NCBI Taxonomy" id="741705"/>
    <lineage>
        <taxon>Eukaryota</taxon>
        <taxon>Fungi</taxon>
        <taxon>Dikarya</taxon>
        <taxon>Basidiomycota</taxon>
        <taxon>Agaricomycotina</taxon>
        <taxon>Agaricomycetes</taxon>
        <taxon>Agaricomycetidae</taxon>
        <taxon>Boletales</taxon>
        <taxon>Coniophorineae</taxon>
        <taxon>Coniophoraceae</taxon>
        <taxon>Coniophora</taxon>
    </lineage>
</organism>
<dbReference type="AlphaFoldDB" id="A0A5M3MSC0"/>
<dbReference type="EMBL" id="JH711578">
    <property type="protein sequence ID" value="EIW81565.1"/>
    <property type="molecule type" value="Genomic_DNA"/>
</dbReference>
<dbReference type="PROSITE" id="PS50157">
    <property type="entry name" value="ZINC_FINGER_C2H2_2"/>
    <property type="match status" value="1"/>
</dbReference>
<dbReference type="SMART" id="SM00355">
    <property type="entry name" value="ZnF_C2H2"/>
    <property type="match status" value="2"/>
</dbReference>
<dbReference type="InterPro" id="IPR013087">
    <property type="entry name" value="Znf_C2H2_type"/>
</dbReference>
<reference evidence="5" key="1">
    <citation type="journal article" date="2012" name="Science">
        <title>The Paleozoic origin of enzymatic lignin decomposition reconstructed from 31 fungal genomes.</title>
        <authorList>
            <person name="Floudas D."/>
            <person name="Binder M."/>
            <person name="Riley R."/>
            <person name="Barry K."/>
            <person name="Blanchette R.A."/>
            <person name="Henrissat B."/>
            <person name="Martinez A.T."/>
            <person name="Otillar R."/>
            <person name="Spatafora J.W."/>
            <person name="Yadav J.S."/>
            <person name="Aerts A."/>
            <person name="Benoit I."/>
            <person name="Boyd A."/>
            <person name="Carlson A."/>
            <person name="Copeland A."/>
            <person name="Coutinho P.M."/>
            <person name="de Vries R.P."/>
            <person name="Ferreira P."/>
            <person name="Findley K."/>
            <person name="Foster B."/>
            <person name="Gaskell J."/>
            <person name="Glotzer D."/>
            <person name="Gorecki P."/>
            <person name="Heitman J."/>
            <person name="Hesse C."/>
            <person name="Hori C."/>
            <person name="Igarashi K."/>
            <person name="Jurgens J.A."/>
            <person name="Kallen N."/>
            <person name="Kersten P."/>
            <person name="Kohler A."/>
            <person name="Kuees U."/>
            <person name="Kumar T.K.A."/>
            <person name="Kuo A."/>
            <person name="LaButti K."/>
            <person name="Larrondo L.F."/>
            <person name="Lindquist E."/>
            <person name="Ling A."/>
            <person name="Lombard V."/>
            <person name="Lucas S."/>
            <person name="Lundell T."/>
            <person name="Martin R."/>
            <person name="McLaughlin D.J."/>
            <person name="Morgenstern I."/>
            <person name="Morin E."/>
            <person name="Murat C."/>
            <person name="Nagy L.G."/>
            <person name="Nolan M."/>
            <person name="Ohm R.A."/>
            <person name="Patyshakuliyeva A."/>
            <person name="Rokas A."/>
            <person name="Ruiz-Duenas F.J."/>
            <person name="Sabat G."/>
            <person name="Salamov A."/>
            <person name="Samejima M."/>
            <person name="Schmutz J."/>
            <person name="Slot J.C."/>
            <person name="St John F."/>
            <person name="Stenlid J."/>
            <person name="Sun H."/>
            <person name="Sun S."/>
            <person name="Syed K."/>
            <person name="Tsang A."/>
            <person name="Wiebenga A."/>
            <person name="Young D."/>
            <person name="Pisabarro A."/>
            <person name="Eastwood D.C."/>
            <person name="Martin F."/>
            <person name="Cullen D."/>
            <person name="Grigoriev I.V."/>
            <person name="Hibbett D.S."/>
        </authorList>
    </citation>
    <scope>NUCLEOTIDE SEQUENCE [LARGE SCALE GENOMIC DNA]</scope>
    <source>
        <strain evidence="5">RWD-64-598 SS2</strain>
    </source>
</reference>
<gene>
    <name evidence="4" type="ORF">CONPUDRAFT_144286</name>
</gene>
<protein>
    <recommendedName>
        <fullName evidence="3">C2H2-type domain-containing protein</fullName>
    </recommendedName>
</protein>
<dbReference type="GO" id="GO:0008270">
    <property type="term" value="F:zinc ion binding"/>
    <property type="evidence" value="ECO:0007669"/>
    <property type="project" value="UniProtKB-KW"/>
</dbReference>
<evidence type="ECO:0000256" key="2">
    <source>
        <dbReference type="SAM" id="MobiDB-lite"/>
    </source>
</evidence>
<dbReference type="GeneID" id="19201923"/>
<keyword evidence="1" id="KW-0479">Metal-binding</keyword>
<evidence type="ECO:0000259" key="3">
    <source>
        <dbReference type="PROSITE" id="PS50157"/>
    </source>
</evidence>
<accession>A0A5M3MSC0</accession>
<keyword evidence="5" id="KW-1185">Reference proteome</keyword>
<dbReference type="OrthoDB" id="8922241at2759"/>
<evidence type="ECO:0000313" key="5">
    <source>
        <dbReference type="Proteomes" id="UP000053558"/>
    </source>
</evidence>
<dbReference type="Gene3D" id="3.30.160.60">
    <property type="entry name" value="Classic Zinc Finger"/>
    <property type="match status" value="1"/>
</dbReference>
<dbReference type="KEGG" id="cput:CONPUDRAFT_144286"/>
<dbReference type="Pfam" id="PF00096">
    <property type="entry name" value="zf-C2H2"/>
    <property type="match status" value="2"/>
</dbReference>
<sequence length="239" mass="26520">MSLTPEIATLPAAPRLFAPPKFARKAYARRSDDPANSDNTPPPSSSTSQVGEEVPKPTSPRSVTSTLEPVDSPQPPSAPTVPTKRKRTFRCPYLDCGETFTRRMDRTRHMQHACRSESAEAQAARREHPAPVWHCPVCGKVLSRRDATERHIMKGTCTKGRCGMCGDRMTERAIKGHLEDMGKGNMKCFSAKLATKAARKSKKRKLEGIEDEDEELEVEVALGEDDLDDELESDAEKEE</sequence>
<evidence type="ECO:0000313" key="4">
    <source>
        <dbReference type="EMBL" id="EIW81565.1"/>
    </source>
</evidence>
<comment type="caution">
    <text evidence="4">The sequence shown here is derived from an EMBL/GenBank/DDBJ whole genome shotgun (WGS) entry which is preliminary data.</text>
</comment>
<proteinExistence type="predicted"/>
<dbReference type="Proteomes" id="UP000053558">
    <property type="component" value="Unassembled WGS sequence"/>
</dbReference>
<keyword evidence="1" id="KW-0863">Zinc-finger</keyword>